<dbReference type="GeneID" id="107489202"/>
<proteinExistence type="predicted"/>
<dbReference type="Proteomes" id="UP000515211">
    <property type="component" value="Chromosome 1"/>
</dbReference>
<name>A0A6P4DB98_ARADU</name>
<reference evidence="2" key="2">
    <citation type="submission" date="2025-08" db="UniProtKB">
        <authorList>
            <consortium name="RefSeq"/>
        </authorList>
    </citation>
    <scope>IDENTIFICATION</scope>
    <source>
        <tissue evidence="2">Whole plant</tissue>
    </source>
</reference>
<keyword evidence="1" id="KW-1185">Reference proteome</keyword>
<gene>
    <name evidence="2" type="primary">LOC107489202</name>
</gene>
<dbReference type="Gene3D" id="2.40.70.10">
    <property type="entry name" value="Acid Proteases"/>
    <property type="match status" value="1"/>
</dbReference>
<dbReference type="RefSeq" id="XP_015965459.1">
    <property type="nucleotide sequence ID" value="XM_016109973.1"/>
</dbReference>
<dbReference type="CDD" id="cd00303">
    <property type="entry name" value="retropepsin_like"/>
    <property type="match status" value="1"/>
</dbReference>
<dbReference type="AlphaFoldDB" id="A0A6P4DB98"/>
<sequence>MPDPESFLNPCTIGTITFEKALCNLGSNINLMPLFVMRKLGIQEVHPSKIPLEMANKSLKWTYGLVENVLVKVDDIYLPVDFMILDTREDKNDSIILGRSFLATGKALIDVKRGELSHTEPPDINSKFGVGCSQLTTKKKGTKKVPKGWWNKKISTEDLSPGMRVLFTRSPVIPHTVNQILSLEHVKLIHKCTGRKFTMKSEDLSPYQPP</sequence>
<dbReference type="PANTHER" id="PTHR33067">
    <property type="entry name" value="RNA-DIRECTED DNA POLYMERASE-RELATED"/>
    <property type="match status" value="1"/>
</dbReference>
<dbReference type="InterPro" id="IPR021109">
    <property type="entry name" value="Peptidase_aspartic_dom_sf"/>
</dbReference>
<dbReference type="PANTHER" id="PTHR33067:SF9">
    <property type="entry name" value="RNA-DIRECTED DNA POLYMERASE"/>
    <property type="match status" value="1"/>
</dbReference>
<organism evidence="1 2">
    <name type="scientific">Arachis duranensis</name>
    <name type="common">Wild peanut</name>
    <dbReference type="NCBI Taxonomy" id="130453"/>
    <lineage>
        <taxon>Eukaryota</taxon>
        <taxon>Viridiplantae</taxon>
        <taxon>Streptophyta</taxon>
        <taxon>Embryophyta</taxon>
        <taxon>Tracheophyta</taxon>
        <taxon>Spermatophyta</taxon>
        <taxon>Magnoliopsida</taxon>
        <taxon>eudicotyledons</taxon>
        <taxon>Gunneridae</taxon>
        <taxon>Pentapetalae</taxon>
        <taxon>rosids</taxon>
        <taxon>fabids</taxon>
        <taxon>Fabales</taxon>
        <taxon>Fabaceae</taxon>
        <taxon>Papilionoideae</taxon>
        <taxon>50 kb inversion clade</taxon>
        <taxon>dalbergioids sensu lato</taxon>
        <taxon>Dalbergieae</taxon>
        <taxon>Pterocarpus clade</taxon>
        <taxon>Arachis</taxon>
    </lineage>
</organism>
<accession>A0A6P4DB98</accession>
<evidence type="ECO:0000313" key="1">
    <source>
        <dbReference type="Proteomes" id="UP000515211"/>
    </source>
</evidence>
<protein>
    <submittedName>
        <fullName evidence="2">Uncharacterized protein LOC107489202</fullName>
    </submittedName>
</protein>
<dbReference type="KEGG" id="adu:107489202"/>
<reference evidence="1" key="1">
    <citation type="journal article" date="2016" name="Nat. Genet.">
        <title>The genome sequences of Arachis duranensis and Arachis ipaensis, the diploid ancestors of cultivated peanut.</title>
        <authorList>
            <person name="Bertioli D.J."/>
            <person name="Cannon S.B."/>
            <person name="Froenicke L."/>
            <person name="Huang G."/>
            <person name="Farmer A.D."/>
            <person name="Cannon E.K."/>
            <person name="Liu X."/>
            <person name="Gao D."/>
            <person name="Clevenger J."/>
            <person name="Dash S."/>
            <person name="Ren L."/>
            <person name="Moretzsohn M.C."/>
            <person name="Shirasawa K."/>
            <person name="Huang W."/>
            <person name="Vidigal B."/>
            <person name="Abernathy B."/>
            <person name="Chu Y."/>
            <person name="Niederhuth C.E."/>
            <person name="Umale P."/>
            <person name="Araujo A.C."/>
            <person name="Kozik A."/>
            <person name="Kim K.D."/>
            <person name="Burow M.D."/>
            <person name="Varshney R.K."/>
            <person name="Wang X."/>
            <person name="Zhang X."/>
            <person name="Barkley N."/>
            <person name="Guimaraes P.M."/>
            <person name="Isobe S."/>
            <person name="Guo B."/>
            <person name="Liao B."/>
            <person name="Stalker H.T."/>
            <person name="Schmitz R.J."/>
            <person name="Scheffler B.E."/>
            <person name="Leal-Bertioli S.C."/>
            <person name="Xun X."/>
            <person name="Jackson S.A."/>
            <person name="Michelmore R."/>
            <person name="Ozias-Akins P."/>
        </authorList>
    </citation>
    <scope>NUCLEOTIDE SEQUENCE [LARGE SCALE GENOMIC DNA]</scope>
    <source>
        <strain evidence="1">cv. V14167</strain>
    </source>
</reference>
<evidence type="ECO:0000313" key="2">
    <source>
        <dbReference type="RefSeq" id="XP_015965459.1"/>
    </source>
</evidence>